<dbReference type="HOGENOM" id="CLU_202373_4_1_11"/>
<keyword evidence="1" id="KW-0472">Membrane</keyword>
<reference evidence="2 3" key="1">
    <citation type="submission" date="2015-02" db="EMBL/GenBank/DDBJ databases">
        <title>Genome sequence of thermotolerant Streptomyces cyaneogriseus subsp. Noncyanogenus NMWT1, the producer of nematocidal antibiotics nemadectin.</title>
        <authorList>
            <person name="Wang H."/>
            <person name="Li C."/>
            <person name="Xiang W."/>
            <person name="Wang X."/>
        </authorList>
    </citation>
    <scope>NUCLEOTIDE SEQUENCE [LARGE SCALE GENOMIC DNA]</scope>
    <source>
        <strain evidence="2 3">NMWT 1</strain>
    </source>
</reference>
<evidence type="ECO:0000256" key="1">
    <source>
        <dbReference type="SAM" id="Phobius"/>
    </source>
</evidence>
<name>A0A0C5FSE0_9ACTN</name>
<proteinExistence type="predicted"/>
<evidence type="ECO:0000313" key="2">
    <source>
        <dbReference type="EMBL" id="AJP00553.1"/>
    </source>
</evidence>
<dbReference type="Proteomes" id="UP000032234">
    <property type="component" value="Chromosome"/>
</dbReference>
<feature type="transmembrane region" description="Helical" evidence="1">
    <location>
        <begin position="6"/>
        <end position="25"/>
    </location>
</feature>
<gene>
    <name evidence="2" type="ORF">TU94_02405</name>
</gene>
<dbReference type="InterPro" id="IPR011726">
    <property type="entry name" value="KdpF"/>
</dbReference>
<accession>A0A0C5FSE0</accession>
<dbReference type="KEGG" id="scw:TU94_02405"/>
<evidence type="ECO:0000313" key="3">
    <source>
        <dbReference type="Proteomes" id="UP000032234"/>
    </source>
</evidence>
<keyword evidence="1" id="KW-0812">Transmembrane</keyword>
<sequence length="29" mass="3122">MTAETVVGLVVAVSLLGYLVLALIFPERF</sequence>
<dbReference type="AlphaFoldDB" id="A0A0C5FSE0"/>
<keyword evidence="3" id="KW-1185">Reference proteome</keyword>
<dbReference type="RefSeq" id="WP_044378780.1">
    <property type="nucleotide sequence ID" value="NZ_CP010849.1"/>
</dbReference>
<protein>
    <submittedName>
        <fullName evidence="2">Membrane protein</fullName>
    </submittedName>
</protein>
<organism evidence="2 3">
    <name type="scientific">Streptomyces cyaneogriseus subsp. noncyanogenus</name>
    <dbReference type="NCBI Taxonomy" id="477245"/>
    <lineage>
        <taxon>Bacteria</taxon>
        <taxon>Bacillati</taxon>
        <taxon>Actinomycetota</taxon>
        <taxon>Actinomycetes</taxon>
        <taxon>Kitasatosporales</taxon>
        <taxon>Streptomycetaceae</taxon>
        <taxon>Streptomyces</taxon>
    </lineage>
</organism>
<dbReference type="PATRIC" id="fig|477245.3.peg.535"/>
<dbReference type="GO" id="GO:0005886">
    <property type="term" value="C:plasma membrane"/>
    <property type="evidence" value="ECO:0007669"/>
    <property type="project" value="InterPro"/>
</dbReference>
<dbReference type="Pfam" id="PF09604">
    <property type="entry name" value="Potass_KdpF"/>
    <property type="match status" value="1"/>
</dbReference>
<dbReference type="GO" id="GO:0008556">
    <property type="term" value="F:P-type potassium transmembrane transporter activity"/>
    <property type="evidence" value="ECO:0007669"/>
    <property type="project" value="InterPro"/>
</dbReference>
<keyword evidence="1" id="KW-1133">Transmembrane helix</keyword>
<dbReference type="STRING" id="477245.TU94_02405"/>
<dbReference type="NCBIfam" id="TIGR02115">
    <property type="entry name" value="potass_kdpF"/>
    <property type="match status" value="1"/>
</dbReference>
<dbReference type="EMBL" id="CP010849">
    <property type="protein sequence ID" value="AJP00553.1"/>
    <property type="molecule type" value="Genomic_DNA"/>
</dbReference>